<organism evidence="1 2">
    <name type="scientific">Pristionchus entomophagus</name>
    <dbReference type="NCBI Taxonomy" id="358040"/>
    <lineage>
        <taxon>Eukaryota</taxon>
        <taxon>Metazoa</taxon>
        <taxon>Ecdysozoa</taxon>
        <taxon>Nematoda</taxon>
        <taxon>Chromadorea</taxon>
        <taxon>Rhabditida</taxon>
        <taxon>Rhabditina</taxon>
        <taxon>Diplogasteromorpha</taxon>
        <taxon>Diplogasteroidea</taxon>
        <taxon>Neodiplogasteridae</taxon>
        <taxon>Pristionchus</taxon>
    </lineage>
</organism>
<feature type="non-terminal residue" evidence="1">
    <location>
        <position position="1"/>
    </location>
</feature>
<dbReference type="Proteomes" id="UP001432027">
    <property type="component" value="Unassembled WGS sequence"/>
</dbReference>
<evidence type="ECO:0008006" key="3">
    <source>
        <dbReference type="Google" id="ProtNLM"/>
    </source>
</evidence>
<gene>
    <name evidence="1" type="ORF">PENTCL1PPCAC_17537</name>
</gene>
<sequence>QSIHFPSQLFSWCSMDLFNGVMEVYRVIDDLKAGVGLEESVEGVDLSFEIPFIHGGYFTEMMRNAMKKREEGVKYFAVSSHDVEVSAFLSVFRIKGRLYRGRPNFTSSIVVELWTDEKGDEFIKVLFRNGGSDSLRVVTPLIDGCDGEYCPIDVIDMYITRFRPGNLFELCARPLKTMKTRGSRH</sequence>
<proteinExistence type="predicted"/>
<accession>A0AAV5TM72</accession>
<protein>
    <recommendedName>
        <fullName evidence="3">Phosphatase</fullName>
    </recommendedName>
</protein>
<dbReference type="EMBL" id="BTSX01000004">
    <property type="protein sequence ID" value="GMS95362.1"/>
    <property type="molecule type" value="Genomic_DNA"/>
</dbReference>
<keyword evidence="2" id="KW-1185">Reference proteome</keyword>
<feature type="non-terminal residue" evidence="1">
    <location>
        <position position="185"/>
    </location>
</feature>
<dbReference type="InterPro" id="IPR029033">
    <property type="entry name" value="His_PPase_superfam"/>
</dbReference>
<comment type="caution">
    <text evidence="1">The sequence shown here is derived from an EMBL/GenBank/DDBJ whole genome shotgun (WGS) entry which is preliminary data.</text>
</comment>
<dbReference type="Gene3D" id="3.40.50.1240">
    <property type="entry name" value="Phosphoglycerate mutase-like"/>
    <property type="match status" value="1"/>
</dbReference>
<reference evidence="1" key="1">
    <citation type="submission" date="2023-10" db="EMBL/GenBank/DDBJ databases">
        <title>Genome assembly of Pristionchus species.</title>
        <authorList>
            <person name="Yoshida K."/>
            <person name="Sommer R.J."/>
        </authorList>
    </citation>
    <scope>NUCLEOTIDE SEQUENCE</scope>
    <source>
        <strain evidence="1">RS0144</strain>
    </source>
</reference>
<evidence type="ECO:0000313" key="2">
    <source>
        <dbReference type="Proteomes" id="UP001432027"/>
    </source>
</evidence>
<dbReference type="AlphaFoldDB" id="A0AAV5TM72"/>
<name>A0AAV5TM72_9BILA</name>
<dbReference type="SUPFAM" id="SSF53254">
    <property type="entry name" value="Phosphoglycerate mutase-like"/>
    <property type="match status" value="1"/>
</dbReference>
<dbReference type="GO" id="GO:0016791">
    <property type="term" value="F:phosphatase activity"/>
    <property type="evidence" value="ECO:0007669"/>
    <property type="project" value="UniProtKB-ARBA"/>
</dbReference>
<evidence type="ECO:0000313" key="1">
    <source>
        <dbReference type="EMBL" id="GMS95362.1"/>
    </source>
</evidence>